<keyword evidence="4" id="KW-1185">Reference proteome</keyword>
<dbReference type="Gramene" id="mRNA:HanXRQr2_Chr16g0737491">
    <property type="protein sequence ID" value="mRNA:HanXRQr2_Chr16g0737491"/>
    <property type="gene ID" value="HanXRQr2_Chr16g0737491"/>
</dbReference>
<dbReference type="EMBL" id="CM007905">
    <property type="protein sequence ID" value="OTF91290.1"/>
    <property type="molecule type" value="Genomic_DNA"/>
</dbReference>
<protein>
    <recommendedName>
        <fullName evidence="5">Secreted protein</fullName>
    </recommendedName>
</protein>
<dbReference type="EMBL" id="MNCJ02000331">
    <property type="protein sequence ID" value="KAF5759128.1"/>
    <property type="molecule type" value="Genomic_DNA"/>
</dbReference>
<keyword evidence="1" id="KW-0732">Signal</keyword>
<dbReference type="InParanoid" id="A0A251RXV0"/>
<reference evidence="2" key="3">
    <citation type="submission" date="2020-06" db="EMBL/GenBank/DDBJ databases">
        <title>Helianthus annuus Genome sequencing and assembly Release 2.</title>
        <authorList>
            <person name="Gouzy J."/>
            <person name="Langlade N."/>
            <person name="Munos S."/>
        </authorList>
    </citation>
    <scope>NUCLEOTIDE SEQUENCE</scope>
    <source>
        <tissue evidence="2">Leaves</tissue>
    </source>
</reference>
<evidence type="ECO:0000256" key="1">
    <source>
        <dbReference type="SAM" id="SignalP"/>
    </source>
</evidence>
<evidence type="ECO:0000313" key="2">
    <source>
        <dbReference type="EMBL" id="KAF5759128.1"/>
    </source>
</evidence>
<sequence length="90" mass="10284">MSNLCLFWLLQIIKLVSSFVTRLLRCQWCWRQGLFQGYRTSDPKLPIKVLSPPEGAPLVLLLNLLLNNSKFLNKLVLPPPTVLKCARCGF</sequence>
<accession>A0A251RXV0</accession>
<dbReference type="AlphaFoldDB" id="A0A251RXV0"/>
<organism evidence="3 4">
    <name type="scientific">Helianthus annuus</name>
    <name type="common">Common sunflower</name>
    <dbReference type="NCBI Taxonomy" id="4232"/>
    <lineage>
        <taxon>Eukaryota</taxon>
        <taxon>Viridiplantae</taxon>
        <taxon>Streptophyta</taxon>
        <taxon>Embryophyta</taxon>
        <taxon>Tracheophyta</taxon>
        <taxon>Spermatophyta</taxon>
        <taxon>Magnoliopsida</taxon>
        <taxon>eudicotyledons</taxon>
        <taxon>Gunneridae</taxon>
        <taxon>Pentapetalae</taxon>
        <taxon>asterids</taxon>
        <taxon>campanulids</taxon>
        <taxon>Asterales</taxon>
        <taxon>Asteraceae</taxon>
        <taxon>Asteroideae</taxon>
        <taxon>Heliantheae alliance</taxon>
        <taxon>Heliantheae</taxon>
        <taxon>Helianthus</taxon>
    </lineage>
</organism>
<evidence type="ECO:0000313" key="4">
    <source>
        <dbReference type="Proteomes" id="UP000215914"/>
    </source>
</evidence>
<feature type="signal peptide" evidence="1">
    <location>
        <begin position="1"/>
        <end position="18"/>
    </location>
</feature>
<reference evidence="2 4" key="1">
    <citation type="journal article" date="2017" name="Nature">
        <title>The sunflower genome provides insights into oil metabolism, flowering and Asterid evolution.</title>
        <authorList>
            <person name="Badouin H."/>
            <person name="Gouzy J."/>
            <person name="Grassa C.J."/>
            <person name="Murat F."/>
            <person name="Staton S.E."/>
            <person name="Cottret L."/>
            <person name="Lelandais-Briere C."/>
            <person name="Owens G.L."/>
            <person name="Carrere S."/>
            <person name="Mayjonade B."/>
            <person name="Legrand L."/>
            <person name="Gill N."/>
            <person name="Kane N.C."/>
            <person name="Bowers J.E."/>
            <person name="Hubner S."/>
            <person name="Bellec A."/>
            <person name="Berard A."/>
            <person name="Berges H."/>
            <person name="Blanchet N."/>
            <person name="Boniface M.C."/>
            <person name="Brunel D."/>
            <person name="Catrice O."/>
            <person name="Chaidir N."/>
            <person name="Claudel C."/>
            <person name="Donnadieu C."/>
            <person name="Faraut T."/>
            <person name="Fievet G."/>
            <person name="Helmstetter N."/>
            <person name="King M."/>
            <person name="Knapp S.J."/>
            <person name="Lai Z."/>
            <person name="Le Paslier M.C."/>
            <person name="Lippi Y."/>
            <person name="Lorenzon L."/>
            <person name="Mandel J.R."/>
            <person name="Marage G."/>
            <person name="Marchand G."/>
            <person name="Marquand E."/>
            <person name="Bret-Mestries E."/>
            <person name="Morien E."/>
            <person name="Nambeesan S."/>
            <person name="Nguyen T."/>
            <person name="Pegot-Espagnet P."/>
            <person name="Pouilly N."/>
            <person name="Raftis F."/>
            <person name="Sallet E."/>
            <person name="Schiex T."/>
            <person name="Thomas J."/>
            <person name="Vandecasteele C."/>
            <person name="Vares D."/>
            <person name="Vear F."/>
            <person name="Vautrin S."/>
            <person name="Crespi M."/>
            <person name="Mangin B."/>
            <person name="Burke J.M."/>
            <person name="Salse J."/>
            <person name="Munos S."/>
            <person name="Vincourt P."/>
            <person name="Rieseberg L.H."/>
            <person name="Langlade N.B."/>
        </authorList>
    </citation>
    <scope>NUCLEOTIDE SEQUENCE [LARGE SCALE GENOMIC DNA]</scope>
    <source>
        <strain evidence="4">cv. SF193</strain>
        <tissue evidence="2">Leaves</tissue>
    </source>
</reference>
<evidence type="ECO:0008006" key="5">
    <source>
        <dbReference type="Google" id="ProtNLM"/>
    </source>
</evidence>
<proteinExistence type="predicted"/>
<dbReference type="Proteomes" id="UP000215914">
    <property type="component" value="Chromosome 16"/>
</dbReference>
<gene>
    <name evidence="3" type="ORF">HannXRQ_Chr16g0509081</name>
    <name evidence="2" type="ORF">HanXRQr2_Chr16g0737491</name>
</gene>
<feature type="chain" id="PRO_5041060233" description="Secreted protein" evidence="1">
    <location>
        <begin position="19"/>
        <end position="90"/>
    </location>
</feature>
<reference evidence="3" key="2">
    <citation type="submission" date="2017-02" db="EMBL/GenBank/DDBJ databases">
        <title>Sunflower complete genome.</title>
        <authorList>
            <person name="Langlade N."/>
            <person name="Munos S."/>
        </authorList>
    </citation>
    <scope>NUCLEOTIDE SEQUENCE [LARGE SCALE GENOMIC DNA]</scope>
    <source>
        <tissue evidence="3">Leaves</tissue>
    </source>
</reference>
<evidence type="ECO:0000313" key="3">
    <source>
        <dbReference type="EMBL" id="OTF91290.1"/>
    </source>
</evidence>
<name>A0A251RXV0_HELAN</name>